<evidence type="ECO:0000313" key="11">
    <source>
        <dbReference type="Proteomes" id="UP000305887"/>
    </source>
</evidence>
<keyword evidence="8 9" id="KW-0456">Lyase</keyword>
<dbReference type="Proteomes" id="UP000305887">
    <property type="component" value="Unassembled WGS sequence"/>
</dbReference>
<keyword evidence="6 9" id="KW-0408">Iron</keyword>
<dbReference type="EMBL" id="VDFU01000006">
    <property type="protein sequence ID" value="TNC50820.1"/>
    <property type="molecule type" value="Genomic_DNA"/>
</dbReference>
<reference evidence="10 11" key="1">
    <citation type="submission" date="2019-06" db="EMBL/GenBank/DDBJ databases">
        <title>YIM 131921 draft genome.</title>
        <authorList>
            <person name="Jiang L."/>
        </authorList>
    </citation>
    <scope>NUCLEOTIDE SEQUENCE [LARGE SCALE GENOMIC DNA]</scope>
    <source>
        <strain evidence="10 11">YIM 131921</strain>
    </source>
</reference>
<dbReference type="NCBIfam" id="NF003027">
    <property type="entry name" value="PRK03906.1"/>
    <property type="match status" value="1"/>
</dbReference>
<dbReference type="OrthoDB" id="9780250at2"/>
<dbReference type="SUPFAM" id="SSF51658">
    <property type="entry name" value="Xylose isomerase-like"/>
    <property type="match status" value="1"/>
</dbReference>
<keyword evidence="11" id="KW-1185">Reference proteome</keyword>
<dbReference type="RefSeq" id="WP_139076141.1">
    <property type="nucleotide sequence ID" value="NZ_VDFU01000006.1"/>
</dbReference>
<comment type="catalytic activity">
    <reaction evidence="1 9">
        <text>D-mannonate = 2-dehydro-3-deoxy-D-gluconate + H2O</text>
        <dbReference type="Rhea" id="RHEA:20097"/>
        <dbReference type="ChEBI" id="CHEBI:15377"/>
        <dbReference type="ChEBI" id="CHEBI:17767"/>
        <dbReference type="ChEBI" id="CHEBI:57990"/>
        <dbReference type="EC" id="4.2.1.8"/>
    </reaction>
</comment>
<evidence type="ECO:0000256" key="6">
    <source>
        <dbReference type="ARBA" id="ARBA00023004"/>
    </source>
</evidence>
<name>A0A5C4N3F8_9RHOB</name>
<evidence type="ECO:0000256" key="3">
    <source>
        <dbReference type="ARBA" id="ARBA00004892"/>
    </source>
</evidence>
<dbReference type="AlphaFoldDB" id="A0A5C4N3F8"/>
<dbReference type="Gene3D" id="3.20.20.150">
    <property type="entry name" value="Divalent-metal-dependent TIM barrel enzymes"/>
    <property type="match status" value="2"/>
</dbReference>
<comment type="function">
    <text evidence="2 9">Catalyzes the dehydration of D-mannonate.</text>
</comment>
<dbReference type="InterPro" id="IPR036237">
    <property type="entry name" value="Xyl_isomerase-like_sf"/>
</dbReference>
<keyword evidence="7 9" id="KW-0464">Manganese</keyword>
<proteinExistence type="inferred from homology"/>
<dbReference type="InterPro" id="IPR004628">
    <property type="entry name" value="Man_deHydtase"/>
</dbReference>
<evidence type="ECO:0000256" key="4">
    <source>
        <dbReference type="ARBA" id="ARBA00007389"/>
    </source>
</evidence>
<evidence type="ECO:0000256" key="2">
    <source>
        <dbReference type="ARBA" id="ARBA00002713"/>
    </source>
</evidence>
<dbReference type="GO" id="GO:0030145">
    <property type="term" value="F:manganese ion binding"/>
    <property type="evidence" value="ECO:0007669"/>
    <property type="project" value="TreeGrafter"/>
</dbReference>
<sequence length="396" mass="44151">MEQTWRWFGPKDPIPLSHVRQAGATGIVSALHDHYRGEVWTENGIAERRAMIEAAGLRWSVVESIPVPNAIKLGGEPARDATAAFAETMRRLARAGLEIICYNFMPVVDWTRTELRHPMPSGGLALRFDMTDFVAYDAFVLDRPDADRDYTLDLLATAEARLRTMTSDEVQRLERTIIAGLPGAEDSHSRQGIANIIAQYRDIGPDDLRANLRAFHETVVPVAREVGVRLCIHPDDPPFPLFGLPRIVSTAQDLDAIFAAVPERENGLTFCTGSLGARVDNDLPMLLESYLDRVHFVHLRNVSTDPDGSFVEDDHLVGNADMVRLLALLLTEEERRREEGRPDHLIPFRPDHGHLLLDDQDKKTLPGYSAIGRLKGLAELRGVLTALTHPTYGVLQ</sequence>
<dbReference type="PANTHER" id="PTHR30387">
    <property type="entry name" value="MANNONATE DEHYDRATASE"/>
    <property type="match status" value="1"/>
</dbReference>
<evidence type="ECO:0000256" key="8">
    <source>
        <dbReference type="ARBA" id="ARBA00023239"/>
    </source>
</evidence>
<dbReference type="EC" id="4.2.1.8" evidence="5 9"/>
<protein>
    <recommendedName>
        <fullName evidence="5 9">Mannonate dehydratase</fullName>
        <ecNumber evidence="5 9">4.2.1.8</ecNumber>
    </recommendedName>
    <alternativeName>
        <fullName evidence="9">D-mannonate hydro-lyase</fullName>
    </alternativeName>
</protein>
<comment type="similarity">
    <text evidence="4 9">Belongs to the mannonate dehydratase family.</text>
</comment>
<comment type="caution">
    <text evidence="10">The sequence shown here is derived from an EMBL/GenBank/DDBJ whole genome shotgun (WGS) entry which is preliminary data.</text>
</comment>
<evidence type="ECO:0000256" key="5">
    <source>
        <dbReference type="ARBA" id="ARBA00012927"/>
    </source>
</evidence>
<dbReference type="Pfam" id="PF03786">
    <property type="entry name" value="UxuA"/>
    <property type="match status" value="1"/>
</dbReference>
<dbReference type="PANTHER" id="PTHR30387:SF2">
    <property type="entry name" value="MANNONATE DEHYDRATASE"/>
    <property type="match status" value="1"/>
</dbReference>
<accession>A0A5C4N3F8</accession>
<dbReference type="GO" id="GO:0008927">
    <property type="term" value="F:mannonate dehydratase activity"/>
    <property type="evidence" value="ECO:0007669"/>
    <property type="project" value="UniProtKB-UniRule"/>
</dbReference>
<dbReference type="NCBIfam" id="TIGR00695">
    <property type="entry name" value="uxuA"/>
    <property type="match status" value="1"/>
</dbReference>
<dbReference type="GO" id="GO:0008198">
    <property type="term" value="F:ferrous iron binding"/>
    <property type="evidence" value="ECO:0007669"/>
    <property type="project" value="TreeGrafter"/>
</dbReference>
<evidence type="ECO:0000256" key="1">
    <source>
        <dbReference type="ARBA" id="ARBA00001794"/>
    </source>
</evidence>
<dbReference type="UniPathway" id="UPA00246"/>
<evidence type="ECO:0000313" key="10">
    <source>
        <dbReference type="EMBL" id="TNC50820.1"/>
    </source>
</evidence>
<dbReference type="PIRSF" id="PIRSF016049">
    <property type="entry name" value="Man_dehyd"/>
    <property type="match status" value="1"/>
</dbReference>
<dbReference type="GO" id="GO:0042840">
    <property type="term" value="P:D-glucuronate catabolic process"/>
    <property type="evidence" value="ECO:0007669"/>
    <property type="project" value="TreeGrafter"/>
</dbReference>
<evidence type="ECO:0000256" key="7">
    <source>
        <dbReference type="ARBA" id="ARBA00023211"/>
    </source>
</evidence>
<evidence type="ECO:0000256" key="9">
    <source>
        <dbReference type="HAMAP-Rule" id="MF_00106"/>
    </source>
</evidence>
<dbReference type="HAMAP" id="MF_00106">
    <property type="entry name" value="UxuA"/>
    <property type="match status" value="1"/>
</dbReference>
<comment type="cofactor">
    <cofactor evidence="9">
        <name>Fe(2+)</name>
        <dbReference type="ChEBI" id="CHEBI:29033"/>
    </cofactor>
    <cofactor evidence="9">
        <name>Mn(2+)</name>
        <dbReference type="ChEBI" id="CHEBI:29035"/>
    </cofactor>
</comment>
<comment type="pathway">
    <text evidence="3 9">Carbohydrate metabolism; pentose and glucuronate interconversion.</text>
</comment>
<organism evidence="10 11">
    <name type="scientific">Rubellimicrobium rubrum</name>
    <dbReference type="NCBI Taxonomy" id="2585369"/>
    <lineage>
        <taxon>Bacteria</taxon>
        <taxon>Pseudomonadati</taxon>
        <taxon>Pseudomonadota</taxon>
        <taxon>Alphaproteobacteria</taxon>
        <taxon>Rhodobacterales</taxon>
        <taxon>Roseobacteraceae</taxon>
        <taxon>Rubellimicrobium</taxon>
    </lineage>
</organism>
<gene>
    <name evidence="9 10" type="primary">uxuA</name>
    <name evidence="10" type="ORF">FHG66_07570</name>
</gene>